<dbReference type="EMBL" id="JBFMKM010000008">
    <property type="protein sequence ID" value="KAL1304762.1"/>
    <property type="molecule type" value="Genomic_DNA"/>
</dbReference>
<dbReference type="RefSeq" id="XP_069201036.1">
    <property type="nucleotide sequence ID" value="XM_069343212.1"/>
</dbReference>
<dbReference type="SUPFAM" id="SSF55298">
    <property type="entry name" value="YjgF-like"/>
    <property type="match status" value="2"/>
</dbReference>
<dbReference type="Pfam" id="PF01042">
    <property type="entry name" value="Ribonuc_L-PSP"/>
    <property type="match status" value="1"/>
</dbReference>
<evidence type="ECO:0000256" key="5">
    <source>
        <dbReference type="ARBA" id="ARBA00048108"/>
    </source>
</evidence>
<dbReference type="Pfam" id="PF01902">
    <property type="entry name" value="Diphthami_syn_2"/>
    <property type="match status" value="2"/>
</dbReference>
<evidence type="ECO:0000259" key="7">
    <source>
        <dbReference type="Pfam" id="PF01902"/>
    </source>
</evidence>
<gene>
    <name evidence="8" type="ORF">AAFC00_003699</name>
</gene>
<evidence type="ECO:0000313" key="8">
    <source>
        <dbReference type="EMBL" id="KAL1304762.1"/>
    </source>
</evidence>
<dbReference type="GeneID" id="95977399"/>
<reference evidence="8 9" key="1">
    <citation type="submission" date="2024-07" db="EMBL/GenBank/DDBJ databases">
        <title>Draft sequence of the Neodothiora populina.</title>
        <authorList>
            <person name="Drown D.D."/>
            <person name="Schuette U.S."/>
            <person name="Buechlein A.B."/>
            <person name="Rusch D.R."/>
            <person name="Winton L.W."/>
            <person name="Adams G.A."/>
        </authorList>
    </citation>
    <scope>NUCLEOTIDE SEQUENCE [LARGE SCALE GENOMIC DNA]</scope>
    <source>
        <strain evidence="8 9">CPC 39397</strain>
    </source>
</reference>
<evidence type="ECO:0000313" key="9">
    <source>
        <dbReference type="Proteomes" id="UP001562354"/>
    </source>
</evidence>
<dbReference type="CDD" id="cd06155">
    <property type="entry name" value="eu_AANH_C_1"/>
    <property type="match status" value="1"/>
</dbReference>
<dbReference type="InterPro" id="IPR035959">
    <property type="entry name" value="RutC-like_sf"/>
</dbReference>
<dbReference type="InterPro" id="IPR006175">
    <property type="entry name" value="YjgF/YER057c/UK114"/>
</dbReference>
<protein>
    <recommendedName>
        <fullName evidence="2">Diphthine--ammonia ligase</fullName>
        <ecNumber evidence="1">6.3.1.14</ecNumber>
    </recommendedName>
    <alternativeName>
        <fullName evidence="3">Diphthamide synthase</fullName>
    </alternativeName>
    <alternativeName>
        <fullName evidence="4">Diphthamide synthetase</fullName>
    </alternativeName>
</protein>
<organism evidence="8 9">
    <name type="scientific">Neodothiora populina</name>
    <dbReference type="NCBI Taxonomy" id="2781224"/>
    <lineage>
        <taxon>Eukaryota</taxon>
        <taxon>Fungi</taxon>
        <taxon>Dikarya</taxon>
        <taxon>Ascomycota</taxon>
        <taxon>Pezizomycotina</taxon>
        <taxon>Dothideomycetes</taxon>
        <taxon>Dothideomycetidae</taxon>
        <taxon>Dothideales</taxon>
        <taxon>Dothioraceae</taxon>
        <taxon>Neodothiora</taxon>
    </lineage>
</organism>
<comment type="caution">
    <text evidence="8">The sequence shown here is derived from an EMBL/GenBank/DDBJ whole genome shotgun (WGS) entry which is preliminary data.</text>
</comment>
<sequence length="738" mass="79882">MSGLKVVALISGGKDSFFSILHCLANGHEVVALANLHPPLQDGEQSDDIDSFMYQTVGHSVIPLYEKALGLPVYRQAVLGSAVDSNKSYATPRHNDGQVTAAEDETESLLPLLLRVMAAHPEVKAISTGAILSDYQRTRVESVAMRLGLTPLSYLWQYPFLPPYSETSLLDDMAAIGQDSRIIKVASGGLDDSFLWENVSSVRTKGRLVKAMQRFGTLGDGAAVGEGGEFETLAVDGPWPIWKHSIQVDSDDRLVSMGDAGVVSLKLKNARLVAKDPADASVTAASVLERLRQPPMLDNKFAEIQSRIDTEHEASSEDLLQDANEKIDLEHTWTEQHTGNLITVSNCVGRGSGANAQMRDIMERLATDHNVQPSTIVFTTILLRNMSDFGGVNAAYGAGFTTPNPPARVTISCGDKLPKDVHVSLSVVALTGTAQQAKRGLHVQSRSYWAPANIGPYSQAISVPITSVHDSSGPLVVHVAGQIPLVPAIMDFSSADSLSPAAHFKQQAILSLQHLWRIGQIMSVKGWLGAVAFIDRSSEVSGSERARIAVQAWNHAHSPTDQNASGEEDDDEDVDLWEQTHGQYQSYGHSSGTLTERADIRNESIPPIFVAEVEELPKSAPIEWASVGSTALPQSMNTRGHITSKCMCQTMQASCNAESSITSCWVTLYDFPTSILSHTDLGLIDHTGNAYDGSYTIYTTQPVKSEVLPFPQATIIPCYRIWDAEGKPVSVIIAYRSA</sequence>
<dbReference type="SUPFAM" id="SSF52402">
    <property type="entry name" value="Adenine nucleotide alpha hydrolases-like"/>
    <property type="match status" value="1"/>
</dbReference>
<dbReference type="CDD" id="cd01994">
    <property type="entry name" value="AANH_PF0828-like"/>
    <property type="match status" value="1"/>
</dbReference>
<dbReference type="EC" id="6.3.1.14" evidence="1"/>
<dbReference type="PANTHER" id="PTHR12196">
    <property type="entry name" value="DOMAIN OF UNKNOWN FUNCTION 71 DUF71 -CONTAINING PROTEIN"/>
    <property type="match status" value="1"/>
</dbReference>
<dbReference type="PANTHER" id="PTHR12196:SF2">
    <property type="entry name" value="DIPHTHINE--AMMONIA LIGASE"/>
    <property type="match status" value="1"/>
</dbReference>
<dbReference type="Gene3D" id="3.30.1330.40">
    <property type="entry name" value="RutC-like"/>
    <property type="match status" value="2"/>
</dbReference>
<dbReference type="Gene3D" id="3.90.1490.10">
    <property type="entry name" value="putative n-type atp pyrophosphatase, domain 2"/>
    <property type="match status" value="1"/>
</dbReference>
<feature type="region of interest" description="Disordered" evidence="6">
    <location>
        <begin position="553"/>
        <end position="573"/>
    </location>
</feature>
<feature type="domain" description="Diphthamide synthase" evidence="7">
    <location>
        <begin position="5"/>
        <end position="83"/>
    </location>
</feature>
<comment type="catalytic activity">
    <reaction evidence="5">
        <text>diphthine-[translation elongation factor 2] + NH4(+) + ATP = diphthamide-[translation elongation factor 2] + AMP + diphosphate + H(+)</text>
        <dbReference type="Rhea" id="RHEA:19753"/>
        <dbReference type="Rhea" id="RHEA-COMP:10172"/>
        <dbReference type="Rhea" id="RHEA-COMP:10174"/>
        <dbReference type="ChEBI" id="CHEBI:15378"/>
        <dbReference type="ChEBI" id="CHEBI:16692"/>
        <dbReference type="ChEBI" id="CHEBI:28938"/>
        <dbReference type="ChEBI" id="CHEBI:30616"/>
        <dbReference type="ChEBI" id="CHEBI:33019"/>
        <dbReference type="ChEBI" id="CHEBI:82696"/>
        <dbReference type="ChEBI" id="CHEBI:456215"/>
        <dbReference type="EC" id="6.3.1.14"/>
    </reaction>
</comment>
<dbReference type="InterPro" id="IPR014729">
    <property type="entry name" value="Rossmann-like_a/b/a_fold"/>
</dbReference>
<dbReference type="InterPro" id="IPR030662">
    <property type="entry name" value="DPH6/MJ0570"/>
</dbReference>
<dbReference type="NCBIfam" id="TIGR00290">
    <property type="entry name" value="MJ0570_dom"/>
    <property type="match status" value="1"/>
</dbReference>
<evidence type="ECO:0000256" key="4">
    <source>
        <dbReference type="ARBA" id="ARBA00031552"/>
    </source>
</evidence>
<keyword evidence="9" id="KW-1185">Reference proteome</keyword>
<evidence type="ECO:0000256" key="3">
    <source>
        <dbReference type="ARBA" id="ARBA00029814"/>
    </source>
</evidence>
<feature type="domain" description="Diphthamide synthase" evidence="7">
    <location>
        <begin position="102"/>
        <end position="253"/>
    </location>
</feature>
<dbReference type="Proteomes" id="UP001562354">
    <property type="component" value="Unassembled WGS sequence"/>
</dbReference>
<proteinExistence type="predicted"/>
<dbReference type="CDD" id="cd06156">
    <property type="entry name" value="eu_AANH_C_2"/>
    <property type="match status" value="1"/>
</dbReference>
<evidence type="ECO:0000256" key="1">
    <source>
        <dbReference type="ARBA" id="ARBA00012089"/>
    </source>
</evidence>
<dbReference type="InterPro" id="IPR002761">
    <property type="entry name" value="Diphthami_syn_dom"/>
</dbReference>
<evidence type="ECO:0000256" key="6">
    <source>
        <dbReference type="SAM" id="MobiDB-lite"/>
    </source>
</evidence>
<accession>A0ABR3PFE5</accession>
<dbReference type="Gene3D" id="3.40.50.620">
    <property type="entry name" value="HUPs"/>
    <property type="match status" value="1"/>
</dbReference>
<name>A0ABR3PFE5_9PEZI</name>
<evidence type="ECO:0000256" key="2">
    <source>
        <dbReference type="ARBA" id="ARBA00018426"/>
    </source>
</evidence>